<dbReference type="PANTHER" id="PTHR37483">
    <property type="entry name" value="UPF0125 PROTEIN RATB"/>
    <property type="match status" value="1"/>
</dbReference>
<dbReference type="InterPro" id="IPR016155">
    <property type="entry name" value="Mopterin_synth/thiamin_S_b"/>
</dbReference>
<comment type="caution">
    <text evidence="4">The sequence shown here is derived from an EMBL/GenBank/DDBJ whole genome shotgun (WGS) entry which is preliminary data.</text>
</comment>
<dbReference type="Gene3D" id="3.10.20.280">
    <property type="entry name" value="RnfH-like"/>
    <property type="match status" value="1"/>
</dbReference>
<evidence type="ECO:0000313" key="4">
    <source>
        <dbReference type="EMBL" id="OFE13783.1"/>
    </source>
</evidence>
<name>A0A1E8CMZ4_9GAMM</name>
<feature type="compositionally biased region" description="Basic and acidic residues" evidence="3">
    <location>
        <begin position="96"/>
        <end position="113"/>
    </location>
</feature>
<dbReference type="OrthoDB" id="9796575at2"/>
<reference evidence="5" key="1">
    <citation type="submission" date="2016-07" db="EMBL/GenBank/DDBJ databases">
        <authorList>
            <person name="Florea S."/>
            <person name="Webb J.S."/>
            <person name="Jaromczyk J."/>
            <person name="Schardl C.L."/>
        </authorList>
    </citation>
    <scope>NUCLEOTIDE SEQUENCE [LARGE SCALE GENOMIC DNA]</scope>
    <source>
        <strain evidence="5">KCTC 42131</strain>
    </source>
</reference>
<dbReference type="HAMAP" id="MF_00460">
    <property type="entry name" value="UPF0125_RnfH"/>
    <property type="match status" value="1"/>
</dbReference>
<dbReference type="PANTHER" id="PTHR37483:SF1">
    <property type="entry name" value="UPF0125 PROTEIN RATB"/>
    <property type="match status" value="1"/>
</dbReference>
<proteinExistence type="inferred from homology"/>
<gene>
    <name evidence="4" type="ORF">PHACT_12095</name>
</gene>
<sequence length="120" mass="13500">MISVEVAFALPEKQILIPMQLAEGTTAMQAVQLSGIAEQVAGLDLATTSMGIYSRLLDGRASPLPEHYVLRDHDRVELYRPLQLDPKQARLLRAARAAEREKRAAKRNQDMKKNPRQLRP</sequence>
<evidence type="ECO:0000256" key="3">
    <source>
        <dbReference type="SAM" id="MobiDB-lite"/>
    </source>
</evidence>
<organism evidence="4 5">
    <name type="scientific">Pseudohongiella acticola</name>
    <dbReference type="NCBI Taxonomy" id="1524254"/>
    <lineage>
        <taxon>Bacteria</taxon>
        <taxon>Pseudomonadati</taxon>
        <taxon>Pseudomonadota</taxon>
        <taxon>Gammaproteobacteria</taxon>
        <taxon>Pseudomonadales</taxon>
        <taxon>Pseudohongiellaceae</taxon>
        <taxon>Pseudohongiella</taxon>
    </lineage>
</organism>
<dbReference type="EMBL" id="MASR01000001">
    <property type="protein sequence ID" value="OFE13783.1"/>
    <property type="molecule type" value="Genomic_DNA"/>
</dbReference>
<dbReference type="STRING" id="1524254.PHACT_12095"/>
<evidence type="ECO:0000256" key="2">
    <source>
        <dbReference type="HAMAP-Rule" id="MF_00460"/>
    </source>
</evidence>
<dbReference type="InterPro" id="IPR005346">
    <property type="entry name" value="RnfH"/>
</dbReference>
<protein>
    <recommendedName>
        <fullName evidence="2">UPF0125 protein PHACT_12095</fullName>
    </recommendedName>
</protein>
<dbReference type="Pfam" id="PF03658">
    <property type="entry name" value="Ub-RnfH"/>
    <property type="match status" value="1"/>
</dbReference>
<keyword evidence="5" id="KW-1185">Reference proteome</keyword>
<accession>A0A1E8CMZ4</accession>
<dbReference type="RefSeq" id="WP_070118001.1">
    <property type="nucleotide sequence ID" value="NZ_CAXATG010000008.1"/>
</dbReference>
<comment type="similarity">
    <text evidence="1 2">Belongs to the UPF0125 (RnfH) family.</text>
</comment>
<dbReference type="InterPro" id="IPR037021">
    <property type="entry name" value="RnfH_sf"/>
</dbReference>
<dbReference type="Proteomes" id="UP000175669">
    <property type="component" value="Unassembled WGS sequence"/>
</dbReference>
<dbReference type="AlphaFoldDB" id="A0A1E8CMZ4"/>
<dbReference type="NCBIfam" id="NF002490">
    <property type="entry name" value="PRK01777.1"/>
    <property type="match status" value="1"/>
</dbReference>
<evidence type="ECO:0000256" key="1">
    <source>
        <dbReference type="ARBA" id="ARBA00010645"/>
    </source>
</evidence>
<evidence type="ECO:0000313" key="5">
    <source>
        <dbReference type="Proteomes" id="UP000175669"/>
    </source>
</evidence>
<dbReference type="SUPFAM" id="SSF54285">
    <property type="entry name" value="MoaD/ThiS"/>
    <property type="match status" value="1"/>
</dbReference>
<feature type="region of interest" description="Disordered" evidence="3">
    <location>
        <begin position="95"/>
        <end position="120"/>
    </location>
</feature>